<keyword evidence="5" id="KW-1185">Reference proteome</keyword>
<feature type="transmembrane region" description="Helical" evidence="1">
    <location>
        <begin position="82"/>
        <end position="103"/>
    </location>
</feature>
<feature type="transmembrane region" description="Helical" evidence="1">
    <location>
        <begin position="58"/>
        <end position="76"/>
    </location>
</feature>
<dbReference type="EMBL" id="SWBM01000005">
    <property type="protein sequence ID" value="TKC15341.1"/>
    <property type="molecule type" value="Genomic_DNA"/>
</dbReference>
<dbReference type="InterPro" id="IPR037522">
    <property type="entry name" value="HD_GYP_dom"/>
</dbReference>
<dbReference type="OrthoDB" id="9759601at2"/>
<gene>
    <name evidence="4" type="ORF">FA727_18100</name>
</gene>
<evidence type="ECO:0000259" key="2">
    <source>
        <dbReference type="PROSITE" id="PS51831"/>
    </source>
</evidence>
<dbReference type="PROSITE" id="PS51831">
    <property type="entry name" value="HD"/>
    <property type="match status" value="1"/>
</dbReference>
<dbReference type="Gene3D" id="1.10.3210.10">
    <property type="entry name" value="Hypothetical protein af1432"/>
    <property type="match status" value="1"/>
</dbReference>
<dbReference type="PANTHER" id="PTHR43155">
    <property type="entry name" value="CYCLIC DI-GMP PHOSPHODIESTERASE PA4108-RELATED"/>
    <property type="match status" value="1"/>
</dbReference>
<feature type="transmembrane region" description="Helical" evidence="1">
    <location>
        <begin position="37"/>
        <end position="53"/>
    </location>
</feature>
<feature type="domain" description="HD-GYP" evidence="3">
    <location>
        <begin position="109"/>
        <end position="298"/>
    </location>
</feature>
<comment type="caution">
    <text evidence="4">The sequence shown here is derived from an EMBL/GenBank/DDBJ whole genome shotgun (WGS) entry which is preliminary data.</text>
</comment>
<dbReference type="RefSeq" id="WP_136832948.1">
    <property type="nucleotide sequence ID" value="NZ_SWBM01000005.1"/>
</dbReference>
<keyword evidence="1" id="KW-0472">Membrane</keyword>
<name>A0A4U1CZQ6_9BACI</name>
<evidence type="ECO:0000259" key="3">
    <source>
        <dbReference type="PROSITE" id="PS51832"/>
    </source>
</evidence>
<keyword evidence="1" id="KW-0812">Transmembrane</keyword>
<dbReference type="InterPro" id="IPR006674">
    <property type="entry name" value="HD_domain"/>
</dbReference>
<dbReference type="PROSITE" id="PS51832">
    <property type="entry name" value="HD_GYP"/>
    <property type="match status" value="1"/>
</dbReference>
<accession>A0A4U1CZQ6</accession>
<dbReference type="Pfam" id="PF13487">
    <property type="entry name" value="HD_5"/>
    <property type="match status" value="1"/>
</dbReference>
<reference evidence="4 5" key="1">
    <citation type="journal article" date="2011" name="J. Microbiol.">
        <title>Bacillus kyonggiensis sp. nov., isolated from soil of a lettuce field.</title>
        <authorList>
            <person name="Dong K."/>
            <person name="Lee S."/>
        </authorList>
    </citation>
    <scope>NUCLEOTIDE SEQUENCE [LARGE SCALE GENOMIC DNA]</scope>
    <source>
        <strain evidence="4 5">NB22</strain>
    </source>
</reference>
<feature type="domain" description="HD" evidence="2">
    <location>
        <begin position="131"/>
        <end position="255"/>
    </location>
</feature>
<dbReference type="NCBIfam" id="TIGR00277">
    <property type="entry name" value="HDIG"/>
    <property type="match status" value="1"/>
</dbReference>
<dbReference type="PANTHER" id="PTHR43155:SF2">
    <property type="entry name" value="CYCLIC DI-GMP PHOSPHODIESTERASE PA4108"/>
    <property type="match status" value="1"/>
</dbReference>
<sequence>MFNTWLSYPKYFRYSFFLLLSLGIVLNGFIFENESNMYLLYILSVVFLGIGFYNSSALLIILLTTIVVICRFYLIPDEFPTITTFFTYLLTYLLVSFISRALMRFAQKVRNDHLELTTALANALNSRDPYTRHHSEKVSKYGLEIAKEMELSAELCDVIRIGGLLHDIGKIGIPEDILTKKGKLTEEEYNIIKSHTRIGYKIIQHISNFAENGVLDIVLYHHERYDGRGYPSGLKGKEIPLVARIIAVADTFDAMTSNRVYRKKLDFNSTLNTLQQNKGTQFDPEIVDVLLRVLERKK</sequence>
<evidence type="ECO:0000313" key="5">
    <source>
        <dbReference type="Proteomes" id="UP000307756"/>
    </source>
</evidence>
<dbReference type="SMART" id="SM00471">
    <property type="entry name" value="HDc"/>
    <property type="match status" value="1"/>
</dbReference>
<dbReference type="AlphaFoldDB" id="A0A4U1CZQ6"/>
<dbReference type="Proteomes" id="UP000307756">
    <property type="component" value="Unassembled WGS sequence"/>
</dbReference>
<evidence type="ECO:0000313" key="4">
    <source>
        <dbReference type="EMBL" id="TKC15341.1"/>
    </source>
</evidence>
<feature type="transmembrane region" description="Helical" evidence="1">
    <location>
        <begin position="12"/>
        <end position="31"/>
    </location>
</feature>
<dbReference type="InterPro" id="IPR006675">
    <property type="entry name" value="HDIG_dom"/>
</dbReference>
<organism evidence="4 5">
    <name type="scientific">Robertmurraya kyonggiensis</name>
    <dbReference type="NCBI Taxonomy" id="1037680"/>
    <lineage>
        <taxon>Bacteria</taxon>
        <taxon>Bacillati</taxon>
        <taxon>Bacillota</taxon>
        <taxon>Bacilli</taxon>
        <taxon>Bacillales</taxon>
        <taxon>Bacillaceae</taxon>
        <taxon>Robertmurraya</taxon>
    </lineage>
</organism>
<protein>
    <submittedName>
        <fullName evidence="4">HD-GYP domain-containing protein</fullName>
    </submittedName>
</protein>
<keyword evidence="1" id="KW-1133">Transmembrane helix</keyword>
<proteinExistence type="predicted"/>
<dbReference type="SUPFAM" id="SSF109604">
    <property type="entry name" value="HD-domain/PDEase-like"/>
    <property type="match status" value="1"/>
</dbReference>
<evidence type="ECO:0000256" key="1">
    <source>
        <dbReference type="SAM" id="Phobius"/>
    </source>
</evidence>
<dbReference type="InterPro" id="IPR003607">
    <property type="entry name" value="HD/PDEase_dom"/>
</dbReference>
<dbReference type="CDD" id="cd00077">
    <property type="entry name" value="HDc"/>
    <property type="match status" value="1"/>
</dbReference>